<dbReference type="GO" id="GO:0015087">
    <property type="term" value="F:cobalt ion transmembrane transporter activity"/>
    <property type="evidence" value="ECO:0007669"/>
    <property type="project" value="TreeGrafter"/>
</dbReference>
<proteinExistence type="predicted"/>
<dbReference type="SUPFAM" id="SSF56954">
    <property type="entry name" value="Outer membrane efflux proteins (OEP)"/>
    <property type="match status" value="1"/>
</dbReference>
<dbReference type="GO" id="GO:0000287">
    <property type="term" value="F:magnesium ion binding"/>
    <property type="evidence" value="ECO:0007669"/>
    <property type="project" value="TreeGrafter"/>
</dbReference>
<keyword evidence="3 6" id="KW-1133">Transmembrane helix</keyword>
<dbReference type="Proteomes" id="UP000015100">
    <property type="component" value="Unassembled WGS sequence"/>
</dbReference>
<keyword evidence="4 6" id="KW-0472">Membrane</keyword>
<evidence type="ECO:0000313" key="8">
    <source>
        <dbReference type="Proteomes" id="UP000015100"/>
    </source>
</evidence>
<dbReference type="Pfam" id="PF01544">
    <property type="entry name" value="CorA"/>
    <property type="match status" value="1"/>
</dbReference>
<evidence type="ECO:0000256" key="1">
    <source>
        <dbReference type="ARBA" id="ARBA00004651"/>
    </source>
</evidence>
<dbReference type="STRING" id="1284197.S8AQZ0"/>
<dbReference type="Gene3D" id="1.20.58.340">
    <property type="entry name" value="Magnesium transport protein CorA, transmembrane region"/>
    <property type="match status" value="1"/>
</dbReference>
<feature type="coiled-coil region" evidence="5">
    <location>
        <begin position="277"/>
        <end position="304"/>
    </location>
</feature>
<dbReference type="GO" id="GO:0015095">
    <property type="term" value="F:magnesium ion transmembrane transporter activity"/>
    <property type="evidence" value="ECO:0007669"/>
    <property type="project" value="TreeGrafter"/>
</dbReference>
<organism evidence="7 8">
    <name type="scientific">Dactylellina haptotyla (strain CBS 200.50)</name>
    <name type="common">Nematode-trapping fungus</name>
    <name type="synonym">Monacrosporium haptotylum</name>
    <dbReference type="NCBI Taxonomy" id="1284197"/>
    <lineage>
        <taxon>Eukaryota</taxon>
        <taxon>Fungi</taxon>
        <taxon>Dikarya</taxon>
        <taxon>Ascomycota</taxon>
        <taxon>Pezizomycotina</taxon>
        <taxon>Orbiliomycetes</taxon>
        <taxon>Orbiliales</taxon>
        <taxon>Orbiliaceae</taxon>
        <taxon>Dactylellina</taxon>
    </lineage>
</organism>
<comment type="caution">
    <text evidence="7">The sequence shown here is derived from an EMBL/GenBank/DDBJ whole genome shotgun (WGS) entry which is preliminary data.</text>
</comment>
<dbReference type="PANTHER" id="PTHR46494:SF1">
    <property type="entry name" value="CORA FAMILY METAL ION TRANSPORTER (EUROFUNG)"/>
    <property type="match status" value="1"/>
</dbReference>
<evidence type="ECO:0000256" key="5">
    <source>
        <dbReference type="SAM" id="Coils"/>
    </source>
</evidence>
<name>S8AQZ0_DACHA</name>
<accession>S8AQZ0</accession>
<keyword evidence="8" id="KW-1185">Reference proteome</keyword>
<dbReference type="InterPro" id="IPR045863">
    <property type="entry name" value="CorA_TM1_TM2"/>
</dbReference>
<dbReference type="AlphaFoldDB" id="S8AQZ0"/>
<feature type="transmembrane region" description="Helical" evidence="6">
    <location>
        <begin position="360"/>
        <end position="380"/>
    </location>
</feature>
<dbReference type="EMBL" id="AQGS01000075">
    <property type="protein sequence ID" value="EPS43491.1"/>
    <property type="molecule type" value="Genomic_DNA"/>
</dbReference>
<evidence type="ECO:0000256" key="4">
    <source>
        <dbReference type="ARBA" id="ARBA00023136"/>
    </source>
</evidence>
<evidence type="ECO:0000313" key="7">
    <source>
        <dbReference type="EMBL" id="EPS43491.1"/>
    </source>
</evidence>
<evidence type="ECO:0000256" key="3">
    <source>
        <dbReference type="ARBA" id="ARBA00022989"/>
    </source>
</evidence>
<reference evidence="7 8" key="1">
    <citation type="journal article" date="2013" name="PLoS Genet.">
        <title>Genomic mechanisms accounting for the adaptation to parasitism in nematode-trapping fungi.</title>
        <authorList>
            <person name="Meerupati T."/>
            <person name="Andersson K.M."/>
            <person name="Friman E."/>
            <person name="Kumar D."/>
            <person name="Tunlid A."/>
            <person name="Ahren D."/>
        </authorList>
    </citation>
    <scope>NUCLEOTIDE SEQUENCE [LARGE SCALE GENOMIC DNA]</scope>
    <source>
        <strain evidence="7 8">CBS 200.50</strain>
    </source>
</reference>
<dbReference type="GO" id="GO:0050897">
    <property type="term" value="F:cobalt ion binding"/>
    <property type="evidence" value="ECO:0007669"/>
    <property type="project" value="TreeGrafter"/>
</dbReference>
<feature type="transmembrane region" description="Helical" evidence="6">
    <location>
        <begin position="330"/>
        <end position="348"/>
    </location>
</feature>
<keyword evidence="2 6" id="KW-0812">Transmembrane</keyword>
<sequence>MADHNGQKREFPILSYDSFAPSIDYSNQDMKHDHVPYSEYLKRVETKFSDLEPITSCSRAFMALKNPQFTAVYSLDIGEFSATTGGYSLLGDGPVNDNSDVNRLLRTPSLGTKLLLVLISQESSVYSSNIVNRDIIAPTINMPFDDLHKWQLPQNEAETTFFRLSRNTSLELEACIAHPILTLLPLIRGYCIETSQDIFQIRSHIDLFGLGAAGLDKGSILKVSGGDHWGYDTTNPFNAFQKVNSSFTSTYRSLNDHTSYPWFNPGVAHAPYAQAVIARMMRDAQRVQEEVTELREVLKETSAQISAQESIMEARKSVEQAESVTQLTRLAFIFIPLTFATSIFGMNIEEWQDNVPHFKWFFVTALCCTSVSIISAFILARLAPGYRSAKDDNGSC</sequence>
<dbReference type="InterPro" id="IPR002523">
    <property type="entry name" value="MgTranspt_CorA/ZnTranspt_ZntB"/>
</dbReference>
<dbReference type="HOGENOM" id="CLU_036618_0_0_1"/>
<gene>
    <name evidence="7" type="ORF">H072_2519</name>
</gene>
<evidence type="ECO:0000256" key="6">
    <source>
        <dbReference type="SAM" id="Phobius"/>
    </source>
</evidence>
<evidence type="ECO:0000256" key="2">
    <source>
        <dbReference type="ARBA" id="ARBA00022692"/>
    </source>
</evidence>
<dbReference type="OrthoDB" id="3231000at2759"/>
<dbReference type="eggNOG" id="ENOG502SJAG">
    <property type="taxonomic scope" value="Eukaryota"/>
</dbReference>
<dbReference type="SUPFAM" id="SSF144083">
    <property type="entry name" value="Magnesium transport protein CorA, transmembrane region"/>
    <property type="match status" value="1"/>
</dbReference>
<comment type="subcellular location">
    <subcellularLocation>
        <location evidence="1">Cell membrane</location>
        <topology evidence="1">Multi-pass membrane protein</topology>
    </subcellularLocation>
</comment>
<protein>
    <submittedName>
        <fullName evidence="7">Uncharacterized protein</fullName>
    </submittedName>
</protein>
<dbReference type="GO" id="GO:0005886">
    <property type="term" value="C:plasma membrane"/>
    <property type="evidence" value="ECO:0007669"/>
    <property type="project" value="UniProtKB-SubCell"/>
</dbReference>
<keyword evidence="5" id="KW-0175">Coiled coil</keyword>
<reference evidence="8" key="2">
    <citation type="submission" date="2013-04" db="EMBL/GenBank/DDBJ databases">
        <title>Genomic mechanisms accounting for the adaptation to parasitism in nematode-trapping fungi.</title>
        <authorList>
            <person name="Ahren D.G."/>
        </authorList>
    </citation>
    <scope>NUCLEOTIDE SEQUENCE [LARGE SCALE GENOMIC DNA]</scope>
    <source>
        <strain evidence="8">CBS 200.50</strain>
    </source>
</reference>
<dbReference type="PANTHER" id="PTHR46494">
    <property type="entry name" value="CORA FAMILY METAL ION TRANSPORTER (EUROFUNG)"/>
    <property type="match status" value="1"/>
</dbReference>